<gene>
    <name evidence="6" type="ORF">Esi_0195_0008</name>
</gene>
<evidence type="ECO:0000313" key="7">
    <source>
        <dbReference type="Proteomes" id="UP000002630"/>
    </source>
</evidence>
<dbReference type="STRING" id="2880.D7FPP6"/>
<dbReference type="Proteomes" id="UP000002630">
    <property type="component" value="Unassembled WGS sequence"/>
</dbReference>
<evidence type="ECO:0000256" key="1">
    <source>
        <dbReference type="ARBA" id="ARBA00004496"/>
    </source>
</evidence>
<feature type="region of interest" description="Disordered" evidence="5">
    <location>
        <begin position="845"/>
        <end position="884"/>
    </location>
</feature>
<feature type="region of interest" description="Disordered" evidence="5">
    <location>
        <begin position="705"/>
        <end position="732"/>
    </location>
</feature>
<dbReference type="PANTHER" id="PTHR12913">
    <property type="entry name" value="UNR PROTEIN N-RAS UPSTREAM GENE PROTEIN"/>
    <property type="match status" value="1"/>
</dbReference>
<feature type="region of interest" description="Disordered" evidence="5">
    <location>
        <begin position="539"/>
        <end position="562"/>
    </location>
</feature>
<feature type="region of interest" description="Disordered" evidence="5">
    <location>
        <begin position="1"/>
        <end position="24"/>
    </location>
</feature>
<accession>D7FPP6</accession>
<feature type="region of interest" description="Disordered" evidence="5">
    <location>
        <begin position="97"/>
        <end position="162"/>
    </location>
</feature>
<feature type="region of interest" description="Disordered" evidence="5">
    <location>
        <begin position="280"/>
        <end position="370"/>
    </location>
</feature>
<organism evidence="6 7">
    <name type="scientific">Ectocarpus siliculosus</name>
    <name type="common">Brown alga</name>
    <name type="synonym">Conferva siliculosa</name>
    <dbReference type="NCBI Taxonomy" id="2880"/>
    <lineage>
        <taxon>Eukaryota</taxon>
        <taxon>Sar</taxon>
        <taxon>Stramenopiles</taxon>
        <taxon>Ochrophyta</taxon>
        <taxon>PX clade</taxon>
        <taxon>Phaeophyceae</taxon>
        <taxon>Ectocarpales</taxon>
        <taxon>Ectocarpaceae</taxon>
        <taxon>Ectocarpus</taxon>
    </lineage>
</organism>
<dbReference type="InterPro" id="IPR012340">
    <property type="entry name" value="NA-bd_OB-fold"/>
</dbReference>
<evidence type="ECO:0000256" key="5">
    <source>
        <dbReference type="SAM" id="MobiDB-lite"/>
    </source>
</evidence>
<comment type="subcellular location">
    <subcellularLocation>
        <location evidence="1">Cytoplasm</location>
    </subcellularLocation>
</comment>
<feature type="compositionally biased region" description="Gly residues" evidence="5">
    <location>
        <begin position="546"/>
        <end position="560"/>
    </location>
</feature>
<keyword evidence="3" id="KW-0677">Repeat</keyword>
<name>D7FPP6_ECTSI</name>
<dbReference type="Gene3D" id="2.40.50.140">
    <property type="entry name" value="Nucleic acid-binding proteins"/>
    <property type="match status" value="3"/>
</dbReference>
<dbReference type="AlphaFoldDB" id="D7FPP6"/>
<feature type="compositionally biased region" description="Basic and acidic residues" evidence="5">
    <location>
        <begin position="848"/>
        <end position="859"/>
    </location>
</feature>
<feature type="compositionally biased region" description="Low complexity" evidence="5">
    <location>
        <begin position="320"/>
        <end position="354"/>
    </location>
</feature>
<dbReference type="GO" id="GO:0005737">
    <property type="term" value="C:cytoplasm"/>
    <property type="evidence" value="ECO:0007669"/>
    <property type="project" value="UniProtKB-SubCell"/>
</dbReference>
<reference evidence="6 7" key="1">
    <citation type="journal article" date="2010" name="Nature">
        <title>The Ectocarpus genome and the independent evolution of multicellularity in brown algae.</title>
        <authorList>
            <person name="Cock J.M."/>
            <person name="Sterck L."/>
            <person name="Rouze P."/>
            <person name="Scornet D."/>
            <person name="Allen A.E."/>
            <person name="Amoutzias G."/>
            <person name="Anthouard V."/>
            <person name="Artiguenave F."/>
            <person name="Aury J.M."/>
            <person name="Badger J.H."/>
            <person name="Beszteri B."/>
            <person name="Billiau K."/>
            <person name="Bonnet E."/>
            <person name="Bothwell J.H."/>
            <person name="Bowler C."/>
            <person name="Boyen C."/>
            <person name="Brownlee C."/>
            <person name="Carrano C.J."/>
            <person name="Charrier B."/>
            <person name="Cho G.Y."/>
            <person name="Coelho S.M."/>
            <person name="Collen J."/>
            <person name="Corre E."/>
            <person name="Da Silva C."/>
            <person name="Delage L."/>
            <person name="Delaroque N."/>
            <person name="Dittami S.M."/>
            <person name="Doulbeau S."/>
            <person name="Elias M."/>
            <person name="Farnham G."/>
            <person name="Gachon C.M."/>
            <person name="Gschloessl B."/>
            <person name="Heesch S."/>
            <person name="Jabbari K."/>
            <person name="Jubin C."/>
            <person name="Kawai H."/>
            <person name="Kimura K."/>
            <person name="Kloareg B."/>
            <person name="Kupper F.C."/>
            <person name="Lang D."/>
            <person name="Le Bail A."/>
            <person name="Leblanc C."/>
            <person name="Lerouge P."/>
            <person name="Lohr M."/>
            <person name="Lopez P.J."/>
            <person name="Martens C."/>
            <person name="Maumus F."/>
            <person name="Michel G."/>
            <person name="Miranda-Saavedra D."/>
            <person name="Morales J."/>
            <person name="Moreau H."/>
            <person name="Motomura T."/>
            <person name="Nagasato C."/>
            <person name="Napoli C.A."/>
            <person name="Nelson D.R."/>
            <person name="Nyvall-Collen P."/>
            <person name="Peters A.F."/>
            <person name="Pommier C."/>
            <person name="Potin P."/>
            <person name="Poulain J."/>
            <person name="Quesneville H."/>
            <person name="Read B."/>
            <person name="Rensing S.A."/>
            <person name="Ritter A."/>
            <person name="Rousvoal S."/>
            <person name="Samanta M."/>
            <person name="Samson G."/>
            <person name="Schroeder D.C."/>
            <person name="Segurens B."/>
            <person name="Strittmatter M."/>
            <person name="Tonon T."/>
            <person name="Tregear J.W."/>
            <person name="Valentin K."/>
            <person name="von Dassow P."/>
            <person name="Yamagishi T."/>
            <person name="Van de Peer Y."/>
            <person name="Wincker P."/>
        </authorList>
    </citation>
    <scope>NUCLEOTIDE SEQUENCE [LARGE SCALE GENOMIC DNA]</scope>
    <source>
        <strain evidence="7">Ec32 / CCAP1310/4</strain>
    </source>
</reference>
<keyword evidence="4" id="KW-0694">RNA-binding</keyword>
<keyword evidence="2" id="KW-0963">Cytoplasm</keyword>
<dbReference type="SUPFAM" id="SSF50249">
    <property type="entry name" value="Nucleic acid-binding proteins"/>
    <property type="match status" value="3"/>
</dbReference>
<sequence>MSVRVLIASDHETQAQASTTSRATPAEVEVDGRTTCTTTLPNSHAGGATVEVEVEVEVAIGKEAATSTTSATTEAMGGGGGAATVVEGVIVMAAAAGGGGAAGDSREGGEGGGGVGGGGERWQKHAQALSGRSGGGGGGYNAQQRHGQQNQRPEASGEREQGRVCSIKESFGFVRCMDRPGDLFFHLTEAPPNINVGDEVDFFIGMGNRSGKDCALKLNLLPPGTVSSEIILDASFLGVIERDIRSYPSSMPSTHRANMMGRSRPQEYQQSEGLIKITGAAPPEEPAADDTTAPPEGEVQPADATEGGDGTDATEGGDGTDASPETEAAVAGVDDAAGTSAPAATPETEEAVAVRSTQPTLAGDDKGDTAAPLGLQGAMVTYLVTDGLEEDAGSRFRRGDEVRFKVSQEKVTGRKRAVEVVLVRTNREKREGEQLQKLIDSGATKQQGVVKKLTHDYGFLRSLSCPETVYFNTAHLVQSREGERLRVGSQAEFWVVPDRTKDRRESFRALEIKILPPGTLTLEEETHKSLRGTVERAPTFPHRQSFGGGREGGGGGGGMQPGSARFAIPALDTAEEGEEASPEGGEGPGAATAKAISLVASLTHKELGKSQVPTLEMGDIIEADLWKSKLGGGSTQVKNVKLVSFGGERVEGVVKNLRDGGFGFIRPLGGTEDVYFRISDTCNRDAAAAASSSLSSSIAEQAPSSSLLLNPNGVSSGKRRASRGGGGAAPKPPPRFSILCFLADTEGKGVTAATAGGGGHGEGVTATETAAAGAVGSAVSYGRGDLVEFTVVARRGQRQQSHRVGDVSLVTKAAYPCRRGKVLQVDAKAGVAYVELLQVQCQDADQASTEKPKEEKEVDAAAEVATTADAATAPPASRLTDSSTAEGASSRVFFLLKEMVGAAGPLRNGDEVDLMLPTPLQRVALQTKGGKSPGGVHAVGADLKSLSGARQRLNITLRDSQKGPQVRMALGPDGNGFKQGHRASQSLYEKAATVPPSTDTMMVTEEEEKEKEKENVIATEAAVDGAETVIKDEQQTGET</sequence>
<dbReference type="PANTHER" id="PTHR12913:SF1">
    <property type="entry name" value="COLD SHOCK DOMAIN-CONTAINING PROTEIN E1"/>
    <property type="match status" value="1"/>
</dbReference>
<keyword evidence="7" id="KW-1185">Reference proteome</keyword>
<proteinExistence type="predicted"/>
<dbReference type="OrthoDB" id="74319at2759"/>
<dbReference type="EMBL" id="FN649760">
    <property type="protein sequence ID" value="CBJ30503.1"/>
    <property type="molecule type" value="Genomic_DNA"/>
</dbReference>
<feature type="region of interest" description="Disordered" evidence="5">
    <location>
        <begin position="988"/>
        <end position="1014"/>
    </location>
</feature>
<feature type="compositionally biased region" description="Low complexity" evidence="5">
    <location>
        <begin position="14"/>
        <end position="24"/>
    </location>
</feature>
<feature type="region of interest" description="Disordered" evidence="5">
    <location>
        <begin position="250"/>
        <end position="269"/>
    </location>
</feature>
<dbReference type="eggNOG" id="ENOG502QSJ1">
    <property type="taxonomic scope" value="Eukaryota"/>
</dbReference>
<dbReference type="GO" id="GO:0003723">
    <property type="term" value="F:RNA binding"/>
    <property type="evidence" value="ECO:0007669"/>
    <property type="project" value="UniProtKB-KW"/>
</dbReference>
<evidence type="ECO:0000313" key="6">
    <source>
        <dbReference type="EMBL" id="CBJ30503.1"/>
    </source>
</evidence>
<evidence type="ECO:0000256" key="4">
    <source>
        <dbReference type="ARBA" id="ARBA00022884"/>
    </source>
</evidence>
<evidence type="ECO:0000256" key="2">
    <source>
        <dbReference type="ARBA" id="ARBA00022490"/>
    </source>
</evidence>
<feature type="compositionally biased region" description="Low complexity" evidence="5">
    <location>
        <begin position="861"/>
        <end position="876"/>
    </location>
</feature>
<feature type="compositionally biased region" description="Polar residues" evidence="5">
    <location>
        <begin position="141"/>
        <end position="153"/>
    </location>
</feature>
<feature type="compositionally biased region" description="Gly residues" evidence="5">
    <location>
        <begin position="110"/>
        <end position="120"/>
    </location>
</feature>
<evidence type="ECO:0000256" key="3">
    <source>
        <dbReference type="ARBA" id="ARBA00022737"/>
    </source>
</evidence>
<protein>
    <submittedName>
        <fullName evidence="6">Uncharacterized protein</fullName>
    </submittedName>
</protein>
<dbReference type="InParanoid" id="D7FPP6"/>